<dbReference type="RefSeq" id="XP_004349354.1">
    <property type="nucleotide sequence ID" value="XM_004349304.2"/>
</dbReference>
<comment type="similarity">
    <text evidence="2">Belongs to the cornichon family.</text>
</comment>
<protein>
    <recommendedName>
        <fullName evidence="9">Cornichon</fullName>
    </recommendedName>
</protein>
<evidence type="ECO:0000256" key="1">
    <source>
        <dbReference type="ARBA" id="ARBA00004141"/>
    </source>
</evidence>
<evidence type="ECO:0000256" key="5">
    <source>
        <dbReference type="ARBA" id="ARBA00023136"/>
    </source>
</evidence>
<evidence type="ECO:0000256" key="4">
    <source>
        <dbReference type="ARBA" id="ARBA00022989"/>
    </source>
</evidence>
<keyword evidence="3 6" id="KW-0812">Transmembrane</keyword>
<feature type="transmembrane region" description="Helical" evidence="6">
    <location>
        <begin position="115"/>
        <end position="137"/>
    </location>
</feature>
<dbReference type="FunCoup" id="A0A0D2X1V6">
    <property type="interactions" value="465"/>
</dbReference>
<feature type="transmembrane region" description="Helical" evidence="6">
    <location>
        <begin position="57"/>
        <end position="83"/>
    </location>
</feature>
<dbReference type="Pfam" id="PF03311">
    <property type="entry name" value="Cornichon"/>
    <property type="match status" value="1"/>
</dbReference>
<dbReference type="InterPro" id="IPR003377">
    <property type="entry name" value="Cornichon"/>
</dbReference>
<dbReference type="Proteomes" id="UP000008743">
    <property type="component" value="Unassembled WGS sequence"/>
</dbReference>
<dbReference type="STRING" id="595528.A0A0D2X1V6"/>
<evidence type="ECO:0000313" key="8">
    <source>
        <dbReference type="Proteomes" id="UP000008743"/>
    </source>
</evidence>
<dbReference type="AlphaFoldDB" id="A0A0D2X1V6"/>
<evidence type="ECO:0008006" key="9">
    <source>
        <dbReference type="Google" id="ProtNLM"/>
    </source>
</evidence>
<evidence type="ECO:0000256" key="6">
    <source>
        <dbReference type="SAM" id="Phobius"/>
    </source>
</evidence>
<sequence>MVSTDAALYIFAVIVSAALLFLMVYFIIMFSDLQCDYINPVDLCNSLNVYILPEVGLHAFLTTLFLFRLQWLALLLNVPLVAYHAHRIHSKRYLYDSTEVFQSLGKHKQESFIKLGLYLVCFFYYLYSMITALIAPISSLRDH</sequence>
<dbReference type="GO" id="GO:0016192">
    <property type="term" value="P:vesicle-mediated transport"/>
    <property type="evidence" value="ECO:0007669"/>
    <property type="project" value="InterPro"/>
</dbReference>
<name>A0A0D2X1V6_CAPO3</name>
<dbReference type="OMA" id="HKKECFI"/>
<dbReference type="PhylomeDB" id="A0A0D2X1V6"/>
<evidence type="ECO:0000256" key="3">
    <source>
        <dbReference type="ARBA" id="ARBA00022692"/>
    </source>
</evidence>
<proteinExistence type="inferred from homology"/>
<dbReference type="PANTHER" id="PTHR12290">
    <property type="entry name" value="CORNICHON-RELATED"/>
    <property type="match status" value="1"/>
</dbReference>
<feature type="transmembrane region" description="Helical" evidence="6">
    <location>
        <begin position="7"/>
        <end position="28"/>
    </location>
</feature>
<dbReference type="SMART" id="SM01398">
    <property type="entry name" value="Cornichon"/>
    <property type="match status" value="1"/>
</dbReference>
<evidence type="ECO:0000313" key="7">
    <source>
        <dbReference type="EMBL" id="KJE91474.1"/>
    </source>
</evidence>
<reference evidence="8" key="1">
    <citation type="submission" date="2011-02" db="EMBL/GenBank/DDBJ databases">
        <title>The Genome Sequence of Capsaspora owczarzaki ATCC 30864.</title>
        <authorList>
            <person name="Russ C."/>
            <person name="Cuomo C."/>
            <person name="Burger G."/>
            <person name="Gray M.W."/>
            <person name="Holland P.W.H."/>
            <person name="King N."/>
            <person name="Lang F.B.F."/>
            <person name="Roger A.J."/>
            <person name="Ruiz-Trillo I."/>
            <person name="Young S.K."/>
            <person name="Zeng Q."/>
            <person name="Gargeya S."/>
            <person name="Alvarado L."/>
            <person name="Berlin A."/>
            <person name="Chapman S.B."/>
            <person name="Chen Z."/>
            <person name="Freedman E."/>
            <person name="Gellesch M."/>
            <person name="Goldberg J."/>
            <person name="Griggs A."/>
            <person name="Gujja S."/>
            <person name="Heilman E."/>
            <person name="Heiman D."/>
            <person name="Howarth C."/>
            <person name="Mehta T."/>
            <person name="Neiman D."/>
            <person name="Pearson M."/>
            <person name="Roberts A."/>
            <person name="Saif S."/>
            <person name="Shea T."/>
            <person name="Shenoy N."/>
            <person name="Sisk P."/>
            <person name="Stolte C."/>
            <person name="Sykes S."/>
            <person name="White J."/>
            <person name="Yandava C."/>
            <person name="Haas B."/>
            <person name="Nusbaum C."/>
            <person name="Birren B."/>
        </authorList>
    </citation>
    <scope>NUCLEOTIDE SEQUENCE</scope>
    <source>
        <strain evidence="8">ATCC 30864</strain>
    </source>
</reference>
<evidence type="ECO:0000256" key="2">
    <source>
        <dbReference type="ARBA" id="ARBA00010095"/>
    </source>
</evidence>
<accession>A0A0D2X1V6</accession>
<gene>
    <name evidence="7" type="ORF">CAOG_002604</name>
</gene>
<dbReference type="eggNOG" id="KOG2729">
    <property type="taxonomic scope" value="Eukaryota"/>
</dbReference>
<dbReference type="EMBL" id="KE346362">
    <property type="protein sequence ID" value="KJE91474.1"/>
    <property type="molecule type" value="Genomic_DNA"/>
</dbReference>
<dbReference type="OrthoDB" id="434393at2759"/>
<comment type="subcellular location">
    <subcellularLocation>
        <location evidence="1">Membrane</location>
        <topology evidence="1">Multi-pass membrane protein</topology>
    </subcellularLocation>
</comment>
<organism evidence="7 8">
    <name type="scientific">Capsaspora owczarzaki (strain ATCC 30864)</name>
    <dbReference type="NCBI Taxonomy" id="595528"/>
    <lineage>
        <taxon>Eukaryota</taxon>
        <taxon>Filasterea</taxon>
        <taxon>Capsaspora</taxon>
    </lineage>
</organism>
<keyword evidence="4 6" id="KW-1133">Transmembrane helix</keyword>
<keyword evidence="8" id="KW-1185">Reference proteome</keyword>
<dbReference type="GO" id="GO:0016020">
    <property type="term" value="C:membrane"/>
    <property type="evidence" value="ECO:0007669"/>
    <property type="project" value="UniProtKB-SubCell"/>
</dbReference>
<dbReference type="InParanoid" id="A0A0D2X1V6"/>
<keyword evidence="5 6" id="KW-0472">Membrane</keyword>